<gene>
    <name evidence="2" type="ORF">V5E97_21105</name>
</gene>
<dbReference type="EMBL" id="CP155447">
    <property type="protein sequence ID" value="XBH00855.1"/>
    <property type="molecule type" value="Genomic_DNA"/>
</dbReference>
<protein>
    <submittedName>
        <fullName evidence="2">Nuclear transport factor 2 family protein</fullName>
    </submittedName>
</protein>
<sequence length="154" mass="17188">MSATLIADFIDRVPQAFREGDPTVTTKDLEVDNVLLLQSLFQAIAQGDFAAFAELLAEDVSMEILGTSTIPFLGAWQSRQEVAEAVRTNFAMIEEQRPMLRSIVAQGNTVVVEGCEQGRLRGAELDYDVQWFQFHTFSGGKLVRMRQIVTDTRS</sequence>
<dbReference type="InterPro" id="IPR037401">
    <property type="entry name" value="SnoaL-like"/>
</dbReference>
<proteinExistence type="predicted"/>
<dbReference type="PANTHER" id="PTHR41252:SF1">
    <property type="entry name" value="BLR2505 PROTEIN"/>
    <property type="match status" value="1"/>
</dbReference>
<dbReference type="Gene3D" id="3.10.450.50">
    <property type="match status" value="1"/>
</dbReference>
<dbReference type="InterPro" id="IPR032710">
    <property type="entry name" value="NTF2-like_dom_sf"/>
</dbReference>
<organism evidence="2">
    <name type="scientific">Singulisphaera sp. Ch08</name>
    <dbReference type="NCBI Taxonomy" id="3120278"/>
    <lineage>
        <taxon>Bacteria</taxon>
        <taxon>Pseudomonadati</taxon>
        <taxon>Planctomycetota</taxon>
        <taxon>Planctomycetia</taxon>
        <taxon>Isosphaerales</taxon>
        <taxon>Isosphaeraceae</taxon>
        <taxon>Singulisphaera</taxon>
    </lineage>
</organism>
<name>A0AAU7C6V5_9BACT</name>
<reference evidence="2" key="1">
    <citation type="submission" date="2024-05" db="EMBL/GenBank/DDBJ databases">
        <title>Planctomycetes of the genus Singulisphaera possess chitinolytic capabilities.</title>
        <authorList>
            <person name="Ivanova A."/>
        </authorList>
    </citation>
    <scope>NUCLEOTIDE SEQUENCE</scope>
    <source>
        <strain evidence="2">Ch08T</strain>
    </source>
</reference>
<evidence type="ECO:0000313" key="2">
    <source>
        <dbReference type="EMBL" id="XBH00855.1"/>
    </source>
</evidence>
<dbReference type="PANTHER" id="PTHR41252">
    <property type="entry name" value="BLR2505 PROTEIN"/>
    <property type="match status" value="1"/>
</dbReference>
<dbReference type="SUPFAM" id="SSF54427">
    <property type="entry name" value="NTF2-like"/>
    <property type="match status" value="1"/>
</dbReference>
<accession>A0AAU7C6V5</accession>
<dbReference type="AlphaFoldDB" id="A0AAU7C6V5"/>
<dbReference type="Pfam" id="PF12680">
    <property type="entry name" value="SnoaL_2"/>
    <property type="match status" value="1"/>
</dbReference>
<evidence type="ECO:0000259" key="1">
    <source>
        <dbReference type="Pfam" id="PF12680"/>
    </source>
</evidence>
<dbReference type="RefSeq" id="WP_406693533.1">
    <property type="nucleotide sequence ID" value="NZ_CP155447.1"/>
</dbReference>
<feature type="domain" description="SnoaL-like" evidence="1">
    <location>
        <begin position="38"/>
        <end position="145"/>
    </location>
</feature>